<protein>
    <submittedName>
        <fullName evidence="2">Branched-subunit amino acid transport protein AzlD</fullName>
    </submittedName>
</protein>
<feature type="transmembrane region" description="Helical" evidence="1">
    <location>
        <begin position="42"/>
        <end position="61"/>
    </location>
</feature>
<name>A0A318S315_WILLI</name>
<dbReference type="AlphaFoldDB" id="A0A318S315"/>
<dbReference type="RefSeq" id="WP_110469398.1">
    <property type="nucleotide sequence ID" value="NZ_QJSP01000005.1"/>
</dbReference>
<feature type="transmembrane region" description="Helical" evidence="1">
    <location>
        <begin position="81"/>
        <end position="105"/>
    </location>
</feature>
<feature type="transmembrane region" description="Helical" evidence="1">
    <location>
        <begin position="6"/>
        <end position="30"/>
    </location>
</feature>
<dbReference type="Pfam" id="PF05437">
    <property type="entry name" value="AzlD"/>
    <property type="match status" value="1"/>
</dbReference>
<comment type="caution">
    <text evidence="2">The sequence shown here is derived from an EMBL/GenBank/DDBJ whole genome shotgun (WGS) entry which is preliminary data.</text>
</comment>
<evidence type="ECO:0000256" key="1">
    <source>
        <dbReference type="SAM" id="Phobius"/>
    </source>
</evidence>
<keyword evidence="1" id="KW-0472">Membrane</keyword>
<accession>A0A318S315</accession>
<gene>
    <name evidence="2" type="ORF">DFR67_105172</name>
</gene>
<evidence type="ECO:0000313" key="3">
    <source>
        <dbReference type="Proteomes" id="UP000247591"/>
    </source>
</evidence>
<keyword evidence="3" id="KW-1185">Reference proteome</keyword>
<proteinExistence type="predicted"/>
<evidence type="ECO:0000313" key="2">
    <source>
        <dbReference type="EMBL" id="PYE18027.1"/>
    </source>
</evidence>
<reference evidence="2 3" key="1">
    <citation type="submission" date="2018-06" db="EMBL/GenBank/DDBJ databases">
        <title>Genomic Encyclopedia of Type Strains, Phase IV (KMG-IV): sequencing the most valuable type-strain genomes for metagenomic binning, comparative biology and taxonomic classification.</title>
        <authorList>
            <person name="Goeker M."/>
        </authorList>
    </citation>
    <scope>NUCLEOTIDE SEQUENCE [LARGE SCALE GENOMIC DNA]</scope>
    <source>
        <strain evidence="2 3">DSM 45521</strain>
    </source>
</reference>
<keyword evidence="1" id="KW-1133">Transmembrane helix</keyword>
<keyword evidence="1" id="KW-0812">Transmembrane</keyword>
<sequence>MTTSVPALLVGIAALAVGTYAFRFAGPVLAARWTLPGRLQQLTTAGAVVLLAALVATATFIDDGDLASPARVLGVTVGGVLAWRKAPFVVVVLAAAATAAVLRLAGMP</sequence>
<dbReference type="Proteomes" id="UP000247591">
    <property type="component" value="Unassembled WGS sequence"/>
</dbReference>
<dbReference type="InterPro" id="IPR008407">
    <property type="entry name" value="Brnchd-chn_aa_trnsp_AzlD"/>
</dbReference>
<dbReference type="EMBL" id="QJSP01000005">
    <property type="protein sequence ID" value="PYE18027.1"/>
    <property type="molecule type" value="Genomic_DNA"/>
</dbReference>
<organism evidence="2 3">
    <name type="scientific">Williamsia limnetica</name>
    <dbReference type="NCBI Taxonomy" id="882452"/>
    <lineage>
        <taxon>Bacteria</taxon>
        <taxon>Bacillati</taxon>
        <taxon>Actinomycetota</taxon>
        <taxon>Actinomycetes</taxon>
        <taxon>Mycobacteriales</taxon>
        <taxon>Nocardiaceae</taxon>
        <taxon>Williamsia</taxon>
    </lineage>
</organism>